<evidence type="ECO:0000313" key="4">
    <source>
        <dbReference type="Proteomes" id="UP000769528"/>
    </source>
</evidence>
<dbReference type="GO" id="GO:0005743">
    <property type="term" value="C:mitochondrial inner membrane"/>
    <property type="evidence" value="ECO:0007669"/>
    <property type="project" value="TreeGrafter"/>
</dbReference>
<proteinExistence type="predicted"/>
<evidence type="ECO:0000313" key="3">
    <source>
        <dbReference type="EMBL" id="KAH3679845.1"/>
    </source>
</evidence>
<name>A0A9P8PYF1_9ASCO</name>
<dbReference type="Proteomes" id="UP000769528">
    <property type="component" value="Unassembled WGS sequence"/>
</dbReference>
<reference evidence="3" key="1">
    <citation type="journal article" date="2021" name="Open Biol.">
        <title>Shared evolutionary footprints suggest mitochondrial oxidative damage underlies multiple complex I losses in fungi.</title>
        <authorList>
            <person name="Schikora-Tamarit M.A."/>
            <person name="Marcet-Houben M."/>
            <person name="Nosek J."/>
            <person name="Gabaldon T."/>
        </authorList>
    </citation>
    <scope>NUCLEOTIDE SEQUENCE</scope>
    <source>
        <strain evidence="3">CBS6341</strain>
    </source>
</reference>
<dbReference type="InterPro" id="IPR000408">
    <property type="entry name" value="Reg_chr_condens"/>
</dbReference>
<dbReference type="InterPro" id="IPR009091">
    <property type="entry name" value="RCC1/BLIP-II"/>
</dbReference>
<dbReference type="AlphaFoldDB" id="A0A9P8PYF1"/>
<keyword evidence="2" id="KW-0812">Transmembrane</keyword>
<reference evidence="3" key="2">
    <citation type="submission" date="2021-01" db="EMBL/GenBank/DDBJ databases">
        <authorList>
            <person name="Schikora-Tamarit M.A."/>
        </authorList>
    </citation>
    <scope>NUCLEOTIDE SEQUENCE</scope>
    <source>
        <strain evidence="3">CBS6341</strain>
    </source>
</reference>
<accession>A0A9P8PYF1</accession>
<evidence type="ECO:0000256" key="2">
    <source>
        <dbReference type="SAM" id="Phobius"/>
    </source>
</evidence>
<dbReference type="PANTHER" id="PTHR47563">
    <property type="entry name" value="PROTEIN FMP25, MITOCHONDRIAL"/>
    <property type="match status" value="1"/>
</dbReference>
<evidence type="ECO:0008006" key="5">
    <source>
        <dbReference type="Google" id="ProtNLM"/>
    </source>
</evidence>
<protein>
    <recommendedName>
        <fullName evidence="5">Protein FMP25, mitochondrial</fullName>
    </recommendedName>
</protein>
<comment type="caution">
    <text evidence="3">The sequence shown here is derived from an EMBL/GenBank/DDBJ whole genome shotgun (WGS) entry which is preliminary data.</text>
</comment>
<dbReference type="OrthoDB" id="10256179at2759"/>
<keyword evidence="2" id="KW-1133">Transmembrane helix</keyword>
<dbReference type="Gene3D" id="2.130.10.30">
    <property type="entry name" value="Regulator of chromosome condensation 1/beta-lactamase-inhibitor protein II"/>
    <property type="match status" value="1"/>
</dbReference>
<feature type="repeat" description="RCC1" evidence="1">
    <location>
        <begin position="389"/>
        <end position="450"/>
    </location>
</feature>
<dbReference type="SUPFAM" id="SSF50985">
    <property type="entry name" value="RCC1/BLIP-II"/>
    <property type="match status" value="1"/>
</dbReference>
<keyword evidence="4" id="KW-1185">Reference proteome</keyword>
<dbReference type="PROSITE" id="PS00626">
    <property type="entry name" value="RCC1_2"/>
    <property type="match status" value="1"/>
</dbReference>
<evidence type="ECO:0000256" key="1">
    <source>
        <dbReference type="PROSITE-ProRule" id="PRU00235"/>
    </source>
</evidence>
<dbReference type="EMBL" id="JAEUBF010000206">
    <property type="protein sequence ID" value="KAH3679845.1"/>
    <property type="molecule type" value="Genomic_DNA"/>
</dbReference>
<keyword evidence="2" id="KW-0472">Membrane</keyword>
<dbReference type="GO" id="GO:0034551">
    <property type="term" value="P:mitochondrial respiratory chain complex III assembly"/>
    <property type="evidence" value="ECO:0007669"/>
    <property type="project" value="TreeGrafter"/>
</dbReference>
<dbReference type="PROSITE" id="PS50012">
    <property type="entry name" value="RCC1_3"/>
    <property type="match status" value="1"/>
</dbReference>
<feature type="transmembrane region" description="Helical" evidence="2">
    <location>
        <begin position="93"/>
        <end position="111"/>
    </location>
</feature>
<sequence length="610" mass="69160">MMNVNLLRTTVLRSRSIVFSSRCLTSSPLILNKDSKLTSQKYDEAQLMSAKLNEQPYYAKRNVDEYYEREEISDRPATAAELQRHKRIEALKGLLAGIAIVAGIIGSFTAYQKWPAIQSWWNKQDTDRFEQPKKFKKEIELPILTDRNDSSVPGLYIWGDNLQYIVSSDKSVKELRNPIRHPWFDNKLLKFVTLGEYSALAIDINGDLIQWGKHFNGDSTPKYTIKGENLKIARISNGIIFALNGNNEILKIAENESIQNNTEGLKRRNWLLVSSNKKFNKLSTEELDKDEKIVDLQTGKYHLLALTNKGKVYTTSTGLSLPKKSFGQYGIPENSQFGQPPSQDKLHEVTLLNQEVSKTFKGKIDHVEQRIINKIATGDYHSLALDNNGEVFSFGKNTYGQLGHPVSYNSEIIGYPKKIELIAKHIKRDQFAKIIDINAGGETSFCTVSPIEMHKLIKSTNKQLNEITNEDEFTVGFGNNLKGQIGSGHYVHAQFDPVKVKELTKFEDFNETTNQMERVKIAKWSTGKDHTFIKLENKDVLYFGGNDFGQLGNGKKNRIARPTSPPALIEPSFVKETYDDLTFANRLQLNDNQEIVAGETASAIFYTSKR</sequence>
<dbReference type="Pfam" id="PF13540">
    <property type="entry name" value="RCC1_2"/>
    <property type="match status" value="1"/>
</dbReference>
<dbReference type="InterPro" id="IPR053245">
    <property type="entry name" value="MitoProcess-Associated"/>
</dbReference>
<organism evidence="3 4">
    <name type="scientific">Wickerhamomyces mucosus</name>
    <dbReference type="NCBI Taxonomy" id="1378264"/>
    <lineage>
        <taxon>Eukaryota</taxon>
        <taxon>Fungi</taxon>
        <taxon>Dikarya</taxon>
        <taxon>Ascomycota</taxon>
        <taxon>Saccharomycotina</taxon>
        <taxon>Saccharomycetes</taxon>
        <taxon>Phaffomycetales</taxon>
        <taxon>Wickerhamomycetaceae</taxon>
        <taxon>Wickerhamomyces</taxon>
    </lineage>
</organism>
<dbReference type="PANTHER" id="PTHR47563:SF1">
    <property type="entry name" value="PROTEIN FMP25, MITOCHONDRIAL"/>
    <property type="match status" value="1"/>
</dbReference>
<gene>
    <name evidence="3" type="ORF">WICMUC_000588</name>
</gene>